<keyword evidence="4" id="KW-0472">Membrane</keyword>
<protein>
    <submittedName>
        <fullName evidence="6">Sensor histidine kinase</fullName>
    </submittedName>
</protein>
<dbReference type="InterPro" id="IPR036890">
    <property type="entry name" value="HATPase_C_sf"/>
</dbReference>
<keyword evidence="4" id="KW-1133">Transmembrane helix</keyword>
<keyword evidence="2 6" id="KW-0418">Kinase</keyword>
<gene>
    <name evidence="6" type="ORF">P9H32_04105</name>
</gene>
<dbReference type="PANTHER" id="PTHR24421">
    <property type="entry name" value="NITRATE/NITRITE SENSOR PROTEIN NARX-RELATED"/>
    <property type="match status" value="1"/>
</dbReference>
<evidence type="ECO:0000256" key="3">
    <source>
        <dbReference type="ARBA" id="ARBA00023012"/>
    </source>
</evidence>
<sequence length="961" mass="106664">MISGFKNICFAVAFLTASQSGASKPVFETSGSDLSGWNVQWHETDHLTNTAPVWVSDGERIKGEPFRSDYRDADLGGTMFNTNAVQLAVGDYAVFKMVFEAKGITSPDNLNHWWFSFGLRTGGESPWIHGDLGAYASVLSGSGPEQYAGFSFWNMRSDSWTEPYPHCAVPSDDRYIGGPLTVTFYVQRTEEGFGPSTIITSNHVNGIEQAAVGLINQANHNNCAAEPLYFFLRLPAEFDETGGFSTLGSYVRVSNLSLEVRRSPPISEARLGELARKPAYGGEPEAVIKRIFDIKRLTNEEAAKKVPVIIEAQVLNLHPRQTRLFVHDDQAGMYVELARPAAEYTDLRAGSLVELRGTTESGGYSPVLLASSLRVTGQRALPEAMRLSRTLTRSTNFDVDWVQVTGRPVSMEFIKSYGHYLIKLETSRGFGNEQIEIFVPYEQGAFERMKRFMFRPVSFSGVLATKANQMKQMTGRVLYINSVDDFSLVSDFLGSVPRFYSIDELMQYGKETFALVKTKGVVTGGSEDALYLRGNGCSLRVSIFREQPFQKGDLVELVGYVELKPVSPSFQAVSIQCLEHGRTVRPFTVSLENSRIDSGWNYDLIALDAEFVYAEKRLFPGDGGTDQLPEVQTLWCRAGGRLVEARFPGDVPLPEGLRPGSLVKLTGIGHVSETKNPRIENMTAALWLELSGEAGIEIIRKAPWWTAQRLLWGIIIVSGILFLMVVWVFSLRKVVAAQTSTIGKQIKRESVLNERQRIARELHDTLEQGLTALSLQLGRLLNKIRKSSPEDLPVVEKAVNALRVCQEESRASIKDLRDGMLEKVDLPAAVKQTLISRLDEDAPKLQFRLVGKVVRLSLFVEHQLVRIITEAAVNAAHHASPQRISVSMKYGEATFTAVVEDDGCGFDPEAIAETGRYGVLGMQERARRISGHLTMESEPGKGTRVELTVRTDASHLESRYE</sequence>
<reference evidence="6 7" key="1">
    <citation type="journal article" date="2024" name="Appl. Environ. Microbiol.">
        <title>Pontiella agarivorans sp. nov., a novel marine anaerobic bacterium capable of degrading macroalgal polysaccharides and fixing nitrogen.</title>
        <authorList>
            <person name="Liu N."/>
            <person name="Kivenson V."/>
            <person name="Peng X."/>
            <person name="Cui Z."/>
            <person name="Lankiewicz T.S."/>
            <person name="Gosselin K.M."/>
            <person name="English C.J."/>
            <person name="Blair E.M."/>
            <person name="O'Malley M.A."/>
            <person name="Valentine D.L."/>
        </authorList>
    </citation>
    <scope>NUCLEOTIDE SEQUENCE [LARGE SCALE GENOMIC DNA]</scope>
    <source>
        <strain evidence="6 7">NLcol2</strain>
    </source>
</reference>
<evidence type="ECO:0000313" key="7">
    <source>
        <dbReference type="Proteomes" id="UP001290861"/>
    </source>
</evidence>
<dbReference type="RefSeq" id="WP_322607601.1">
    <property type="nucleotide sequence ID" value="NZ_JARVCO010000004.1"/>
</dbReference>
<dbReference type="Gene3D" id="1.20.5.1930">
    <property type="match status" value="1"/>
</dbReference>
<name>A0ABU5MU92_9BACT</name>
<keyword evidence="1" id="KW-0808">Transferase</keyword>
<feature type="transmembrane region" description="Helical" evidence="4">
    <location>
        <begin position="710"/>
        <end position="729"/>
    </location>
</feature>
<dbReference type="Proteomes" id="UP001290861">
    <property type="component" value="Unassembled WGS sequence"/>
</dbReference>
<keyword evidence="7" id="KW-1185">Reference proteome</keyword>
<organism evidence="6 7">
    <name type="scientific">Pontiella agarivorans</name>
    <dbReference type="NCBI Taxonomy" id="3038953"/>
    <lineage>
        <taxon>Bacteria</taxon>
        <taxon>Pseudomonadati</taxon>
        <taxon>Kiritimatiellota</taxon>
        <taxon>Kiritimatiellia</taxon>
        <taxon>Kiritimatiellales</taxon>
        <taxon>Pontiellaceae</taxon>
        <taxon>Pontiella</taxon>
    </lineage>
</organism>
<evidence type="ECO:0000313" key="6">
    <source>
        <dbReference type="EMBL" id="MDZ8117799.1"/>
    </source>
</evidence>
<dbReference type="InterPro" id="IPR003594">
    <property type="entry name" value="HATPase_dom"/>
</dbReference>
<proteinExistence type="predicted"/>
<dbReference type="Pfam" id="PF07730">
    <property type="entry name" value="HisKA_3"/>
    <property type="match status" value="1"/>
</dbReference>
<dbReference type="GO" id="GO:0016301">
    <property type="term" value="F:kinase activity"/>
    <property type="evidence" value="ECO:0007669"/>
    <property type="project" value="UniProtKB-KW"/>
</dbReference>
<evidence type="ECO:0000256" key="2">
    <source>
        <dbReference type="ARBA" id="ARBA00022777"/>
    </source>
</evidence>
<comment type="caution">
    <text evidence="6">The sequence shown here is derived from an EMBL/GenBank/DDBJ whole genome shotgun (WGS) entry which is preliminary data.</text>
</comment>
<dbReference type="InterPro" id="IPR011712">
    <property type="entry name" value="Sig_transdc_His_kin_sub3_dim/P"/>
</dbReference>
<dbReference type="SUPFAM" id="SSF55874">
    <property type="entry name" value="ATPase domain of HSP90 chaperone/DNA topoisomerase II/histidine kinase"/>
    <property type="match status" value="1"/>
</dbReference>
<feature type="domain" description="Histidine kinase/HSP90-like ATPase" evidence="5">
    <location>
        <begin position="859"/>
        <end position="953"/>
    </location>
</feature>
<dbReference type="InterPro" id="IPR050482">
    <property type="entry name" value="Sensor_HK_TwoCompSys"/>
</dbReference>
<accession>A0ABU5MU92</accession>
<dbReference type="SMART" id="SM00387">
    <property type="entry name" value="HATPase_c"/>
    <property type="match status" value="1"/>
</dbReference>
<evidence type="ECO:0000256" key="4">
    <source>
        <dbReference type="SAM" id="Phobius"/>
    </source>
</evidence>
<dbReference type="Gene3D" id="3.30.565.10">
    <property type="entry name" value="Histidine kinase-like ATPase, C-terminal domain"/>
    <property type="match status" value="1"/>
</dbReference>
<dbReference type="PANTHER" id="PTHR24421:SF62">
    <property type="entry name" value="SENSORY TRANSDUCTION HISTIDINE KINASE"/>
    <property type="match status" value="1"/>
</dbReference>
<dbReference type="EMBL" id="JARVCO010000004">
    <property type="protein sequence ID" value="MDZ8117799.1"/>
    <property type="molecule type" value="Genomic_DNA"/>
</dbReference>
<evidence type="ECO:0000259" key="5">
    <source>
        <dbReference type="SMART" id="SM00387"/>
    </source>
</evidence>
<keyword evidence="3" id="KW-0902">Two-component regulatory system</keyword>
<dbReference type="Pfam" id="PF02518">
    <property type="entry name" value="HATPase_c"/>
    <property type="match status" value="1"/>
</dbReference>
<evidence type="ECO:0000256" key="1">
    <source>
        <dbReference type="ARBA" id="ARBA00022679"/>
    </source>
</evidence>
<dbReference type="CDD" id="cd16917">
    <property type="entry name" value="HATPase_UhpB-NarQ-NarX-like"/>
    <property type="match status" value="1"/>
</dbReference>
<keyword evidence="4" id="KW-0812">Transmembrane</keyword>